<dbReference type="AlphaFoldDB" id="A9P2L4"/>
<name>A9P2L4_PICSI</name>
<evidence type="ECO:0000256" key="1">
    <source>
        <dbReference type="ARBA" id="ARBA00004123"/>
    </source>
</evidence>
<sequence length="388" mass="42461">MANNGGTPTTPPPATTAQIPTNNEKKPDGGVDAFGRAVARIAVAQICEGAGFQSCQQSALEALADIAVRYLRDLGKAAHYYAGLAGRTECNAFDVIHAMEDMFAAQGFVGASDVISHSVSGSGTVREIMQYTNRAEEIPFARPVPRFPVVKKRELLPTFLQMKETPPHQHIPPWLPAFPDSHTYKSTPVWNERKTDPRMAKMEQARQRRKAERSLVSLQQRLASASGSSSLGLAMETDGKGKNSSPSPNPNPNNPFLAPPVGPEEKQVSPVKIPPVLSRPALKLPSVLEAFAPAIDAVKQGLDQVEELDGRRKNPRGSQALSDERPLVQFKFDFGKKAQMAAHATGALRNETPLSSWFSRDEEMDDKKRRVEQILKEAMENPQDLVQL</sequence>
<comment type="similarity">
    <text evidence="2">Belongs to the TAF8 family.</text>
</comment>
<dbReference type="Gene3D" id="1.10.20.10">
    <property type="entry name" value="Histone, subunit A"/>
    <property type="match status" value="1"/>
</dbReference>
<dbReference type="EMBL" id="EF087893">
    <property type="protein sequence ID" value="ABK27125.1"/>
    <property type="molecule type" value="mRNA"/>
</dbReference>
<evidence type="ECO:0000259" key="8">
    <source>
        <dbReference type="SMART" id="SM00576"/>
    </source>
</evidence>
<feature type="region of interest" description="Disordered" evidence="7">
    <location>
        <begin position="1"/>
        <end position="30"/>
    </location>
</feature>
<feature type="region of interest" description="Disordered" evidence="7">
    <location>
        <begin position="186"/>
        <end position="268"/>
    </location>
</feature>
<dbReference type="Pfam" id="PF10406">
    <property type="entry name" value="TAF8_C"/>
    <property type="match status" value="1"/>
</dbReference>
<evidence type="ECO:0000256" key="3">
    <source>
        <dbReference type="ARBA" id="ARBA00017307"/>
    </source>
</evidence>
<evidence type="ECO:0000256" key="4">
    <source>
        <dbReference type="ARBA" id="ARBA00023015"/>
    </source>
</evidence>
<dbReference type="SMART" id="SM00576">
    <property type="entry name" value="BTP"/>
    <property type="match status" value="1"/>
</dbReference>
<feature type="compositionally biased region" description="Pro residues" evidence="7">
    <location>
        <begin position="247"/>
        <end position="262"/>
    </location>
</feature>
<dbReference type="PANTHER" id="PTHR46338:SF1">
    <property type="entry name" value="TRANSCRIPTION INITIATION FACTOR TFIID SUBUNIT 8"/>
    <property type="match status" value="1"/>
</dbReference>
<feature type="compositionally biased region" description="Low complexity" evidence="7">
    <location>
        <begin position="222"/>
        <end position="234"/>
    </location>
</feature>
<evidence type="ECO:0000313" key="9">
    <source>
        <dbReference type="EMBL" id="ABK27125.1"/>
    </source>
</evidence>
<feature type="compositionally biased region" description="Basic and acidic residues" evidence="7">
    <location>
        <begin position="191"/>
        <end position="206"/>
    </location>
</feature>
<evidence type="ECO:0000256" key="2">
    <source>
        <dbReference type="ARBA" id="ARBA00008767"/>
    </source>
</evidence>
<dbReference type="InterPro" id="IPR006565">
    <property type="entry name" value="BTP"/>
</dbReference>
<evidence type="ECO:0000256" key="7">
    <source>
        <dbReference type="SAM" id="MobiDB-lite"/>
    </source>
</evidence>
<organism evidence="9">
    <name type="scientific">Picea sitchensis</name>
    <name type="common">Sitka spruce</name>
    <name type="synonym">Pinus sitchensis</name>
    <dbReference type="NCBI Taxonomy" id="3332"/>
    <lineage>
        <taxon>Eukaryota</taxon>
        <taxon>Viridiplantae</taxon>
        <taxon>Streptophyta</taxon>
        <taxon>Embryophyta</taxon>
        <taxon>Tracheophyta</taxon>
        <taxon>Spermatophyta</taxon>
        <taxon>Pinopsida</taxon>
        <taxon>Pinidae</taxon>
        <taxon>Conifers I</taxon>
        <taxon>Pinales</taxon>
        <taxon>Pinaceae</taxon>
        <taxon>Picea</taxon>
    </lineage>
</organism>
<reference evidence="9" key="1">
    <citation type="journal article" date="2008" name="BMC Genomics">
        <title>A conifer genomics resource of 200,000 spruce (Picea spp.) ESTs and 6,464 high-quality, sequence-finished full-length cDNAs for Sitka spruce (Picea sitchensis).</title>
        <authorList>
            <person name="Ralph S.G."/>
            <person name="Chun H.J."/>
            <person name="Kolosova N."/>
            <person name="Cooper D."/>
            <person name="Oddy C."/>
            <person name="Ritland C.E."/>
            <person name="Kirkpatrick R."/>
            <person name="Moore R."/>
            <person name="Barber S."/>
            <person name="Holt R.A."/>
            <person name="Jones S.J."/>
            <person name="Marra M.A."/>
            <person name="Douglas C.J."/>
            <person name="Ritland K."/>
            <person name="Bohlmann J."/>
        </authorList>
    </citation>
    <scope>NUCLEOTIDE SEQUENCE</scope>
    <source>
        <tissue evidence="9">Bark</tissue>
    </source>
</reference>
<accession>A9P2L4</accession>
<feature type="domain" description="Bromodomain associated" evidence="8">
    <location>
        <begin position="32"/>
        <end position="108"/>
    </location>
</feature>
<comment type="subcellular location">
    <subcellularLocation>
        <location evidence="1">Nucleus</location>
    </subcellularLocation>
</comment>
<dbReference type="InterPro" id="IPR009072">
    <property type="entry name" value="Histone-fold"/>
</dbReference>
<dbReference type="InterPro" id="IPR037818">
    <property type="entry name" value="TAF8"/>
</dbReference>
<keyword evidence="5" id="KW-0804">Transcription</keyword>
<proteinExistence type="evidence at transcript level"/>
<protein>
    <recommendedName>
        <fullName evidence="3">Transcription initiation factor TFIID subunit 8</fullName>
    </recommendedName>
</protein>
<dbReference type="InterPro" id="IPR019473">
    <property type="entry name" value="TFIID_su8_C"/>
</dbReference>
<dbReference type="PANTHER" id="PTHR46338">
    <property type="entry name" value="TRANSCRIPTION INITIATION FACTOR TFIID SUBUNIT 8"/>
    <property type="match status" value="1"/>
</dbReference>
<keyword evidence="4" id="KW-0805">Transcription regulation</keyword>
<dbReference type="CDD" id="cd08049">
    <property type="entry name" value="TAF8"/>
    <property type="match status" value="1"/>
</dbReference>
<dbReference type="GO" id="GO:0046982">
    <property type="term" value="F:protein heterodimerization activity"/>
    <property type="evidence" value="ECO:0007669"/>
    <property type="project" value="InterPro"/>
</dbReference>
<evidence type="ECO:0000256" key="5">
    <source>
        <dbReference type="ARBA" id="ARBA00023163"/>
    </source>
</evidence>
<dbReference type="Pfam" id="PF07524">
    <property type="entry name" value="Bromo_TP"/>
    <property type="match status" value="1"/>
</dbReference>
<dbReference type="SUPFAM" id="SSF47113">
    <property type="entry name" value="Histone-fold"/>
    <property type="match status" value="1"/>
</dbReference>
<evidence type="ECO:0000256" key="6">
    <source>
        <dbReference type="ARBA" id="ARBA00023242"/>
    </source>
</evidence>
<dbReference type="GO" id="GO:0005669">
    <property type="term" value="C:transcription factor TFIID complex"/>
    <property type="evidence" value="ECO:0007669"/>
    <property type="project" value="InterPro"/>
</dbReference>
<keyword evidence="6" id="KW-0539">Nucleus</keyword>